<feature type="domain" description="Copper amine oxidase-like N-terminal" evidence="2">
    <location>
        <begin position="323"/>
        <end position="433"/>
    </location>
</feature>
<dbReference type="EMBL" id="VSDO01000004">
    <property type="protein sequence ID" value="TYA11703.1"/>
    <property type="molecule type" value="Genomic_DNA"/>
</dbReference>
<feature type="domain" description="SGNH hydrolase-type esterase" evidence="3">
    <location>
        <begin position="62"/>
        <end position="293"/>
    </location>
</feature>
<proteinExistence type="predicted"/>
<dbReference type="InterPro" id="IPR036582">
    <property type="entry name" value="Mao_N_sf"/>
</dbReference>
<dbReference type="Pfam" id="PF13472">
    <property type="entry name" value="Lipase_GDSL_2"/>
    <property type="match status" value="1"/>
</dbReference>
<comment type="caution">
    <text evidence="4">The sequence shown here is derived from an EMBL/GenBank/DDBJ whole genome shotgun (WGS) entry which is preliminary data.</text>
</comment>
<keyword evidence="1" id="KW-0732">Signal</keyword>
<dbReference type="InterPro" id="IPR036514">
    <property type="entry name" value="SGNH_hydro_sf"/>
</dbReference>
<dbReference type="Gene3D" id="3.40.50.1110">
    <property type="entry name" value="SGNH hydrolase"/>
    <property type="match status" value="1"/>
</dbReference>
<dbReference type="PROSITE" id="PS51257">
    <property type="entry name" value="PROKAR_LIPOPROTEIN"/>
    <property type="match status" value="1"/>
</dbReference>
<dbReference type="GO" id="GO:0004622">
    <property type="term" value="F:phosphatidylcholine lysophospholipase activity"/>
    <property type="evidence" value="ECO:0007669"/>
    <property type="project" value="TreeGrafter"/>
</dbReference>
<dbReference type="InterPro" id="IPR012854">
    <property type="entry name" value="Cu_amine_oxidase-like_N"/>
</dbReference>
<keyword evidence="5" id="KW-1185">Reference proteome</keyword>
<dbReference type="CDD" id="cd00229">
    <property type="entry name" value="SGNH_hydrolase"/>
    <property type="match status" value="1"/>
</dbReference>
<dbReference type="Proteomes" id="UP000325218">
    <property type="component" value="Unassembled WGS sequence"/>
</dbReference>
<gene>
    <name evidence="4" type="ORF">FRY98_21555</name>
</gene>
<evidence type="ECO:0000313" key="4">
    <source>
        <dbReference type="EMBL" id="TYA11703.1"/>
    </source>
</evidence>
<dbReference type="RefSeq" id="WP_148455799.1">
    <property type="nucleotide sequence ID" value="NZ_VSDO01000004.1"/>
</dbReference>
<protein>
    <submittedName>
        <fullName evidence="4">Copper amine oxidase</fullName>
    </submittedName>
</protein>
<dbReference type="Gene3D" id="3.30.457.10">
    <property type="entry name" value="Copper amine oxidase-like, N-terminal domain"/>
    <property type="match status" value="1"/>
</dbReference>
<dbReference type="AlphaFoldDB" id="A0A5D0CNZ2"/>
<evidence type="ECO:0000256" key="1">
    <source>
        <dbReference type="SAM" id="SignalP"/>
    </source>
</evidence>
<dbReference type="OrthoDB" id="2987164at2"/>
<dbReference type="InterPro" id="IPR013830">
    <property type="entry name" value="SGNH_hydro"/>
</dbReference>
<sequence length="435" mass="46222">MKSYTDSKKGRHRLLAATLAAAVLFGGCGTSALAAAPVDGAGEGPILRQAVSEAKQQRLIVALGDSITAGYEPGMTEDSEPYGYVERLREQALYHGRAEAVNYGILGLTTSGLLNYLTAIQKGQAVSADQIQQGLPDPRASALFSNIAETKARVEQADIITITIGGNDILALMDKAGDMTEAELKAEAAAVLAEYGANMEKAVTLLAEMNPRAQIILADQYQPVPKLAGAALYRELQKVAGTFTSQVDELVARFTAAGINIKAAHVAKAFAGKELFLTHIYKEDVHPTQAGYETIAKVMAESIWGEYRKSSSQTGKREISIVIKGQELLTPYPPVVNNGQTFVALKDITDAIGGQSRWNAKTRTATVTYEGRTVGIPIGAKEIIANGARVATASPAFLHQAGSEQKVYAPLAVLVSGIGLDIQYSAKLKTVFINL</sequence>
<organism evidence="4 5">
    <name type="scientific">Paenibacillus faecis</name>
    <dbReference type="NCBI Taxonomy" id="862114"/>
    <lineage>
        <taxon>Bacteria</taxon>
        <taxon>Bacillati</taxon>
        <taxon>Bacillota</taxon>
        <taxon>Bacilli</taxon>
        <taxon>Bacillales</taxon>
        <taxon>Paenibacillaceae</taxon>
        <taxon>Paenibacillus</taxon>
    </lineage>
</organism>
<accession>A0A5D0CNZ2</accession>
<evidence type="ECO:0000259" key="2">
    <source>
        <dbReference type="Pfam" id="PF07833"/>
    </source>
</evidence>
<evidence type="ECO:0000259" key="3">
    <source>
        <dbReference type="Pfam" id="PF13472"/>
    </source>
</evidence>
<dbReference type="PANTHER" id="PTHR30383">
    <property type="entry name" value="THIOESTERASE 1/PROTEASE 1/LYSOPHOSPHOLIPASE L1"/>
    <property type="match status" value="1"/>
</dbReference>
<evidence type="ECO:0000313" key="5">
    <source>
        <dbReference type="Proteomes" id="UP000325218"/>
    </source>
</evidence>
<reference evidence="4 5" key="1">
    <citation type="submission" date="2019-08" db="EMBL/GenBank/DDBJ databases">
        <title>Genome sequencing of Paenibacillus faecis DSM 23593(T).</title>
        <authorList>
            <person name="Kook J.-K."/>
            <person name="Park S.-N."/>
            <person name="Lim Y.K."/>
        </authorList>
    </citation>
    <scope>NUCLEOTIDE SEQUENCE [LARGE SCALE GENOMIC DNA]</scope>
    <source>
        <strain evidence="4 5">DSM 23593</strain>
    </source>
</reference>
<name>A0A5D0CNZ2_9BACL</name>
<dbReference type="SUPFAM" id="SSF55383">
    <property type="entry name" value="Copper amine oxidase, domain N"/>
    <property type="match status" value="1"/>
</dbReference>
<feature type="chain" id="PRO_5022886766" evidence="1">
    <location>
        <begin position="35"/>
        <end position="435"/>
    </location>
</feature>
<dbReference type="PANTHER" id="PTHR30383:SF27">
    <property type="entry name" value="SPORE GERMINATION LIPASE LIPC"/>
    <property type="match status" value="1"/>
</dbReference>
<dbReference type="Pfam" id="PF07833">
    <property type="entry name" value="Cu_amine_oxidN1"/>
    <property type="match status" value="1"/>
</dbReference>
<dbReference type="InterPro" id="IPR051532">
    <property type="entry name" value="Ester_Hydrolysis_Enzymes"/>
</dbReference>
<feature type="signal peptide" evidence="1">
    <location>
        <begin position="1"/>
        <end position="34"/>
    </location>
</feature>
<dbReference type="SUPFAM" id="SSF52266">
    <property type="entry name" value="SGNH hydrolase"/>
    <property type="match status" value="1"/>
</dbReference>